<dbReference type="EMBL" id="CP036280">
    <property type="protein sequence ID" value="QDU70334.1"/>
    <property type="molecule type" value="Genomic_DNA"/>
</dbReference>
<dbReference type="AlphaFoldDB" id="A0A518BTP2"/>
<proteinExistence type="predicted"/>
<protein>
    <submittedName>
        <fullName evidence="1">Uncharacterized protein</fullName>
    </submittedName>
</protein>
<dbReference type="RefSeq" id="WP_145444371.1">
    <property type="nucleotide sequence ID" value="NZ_CP036280.1"/>
</dbReference>
<evidence type="ECO:0000313" key="2">
    <source>
        <dbReference type="Proteomes" id="UP000320386"/>
    </source>
</evidence>
<accession>A0A518BTP2</accession>
<organism evidence="1 2">
    <name type="scientific">Mucisphaera calidilacus</name>
    <dbReference type="NCBI Taxonomy" id="2527982"/>
    <lineage>
        <taxon>Bacteria</taxon>
        <taxon>Pseudomonadati</taxon>
        <taxon>Planctomycetota</taxon>
        <taxon>Phycisphaerae</taxon>
        <taxon>Phycisphaerales</taxon>
        <taxon>Phycisphaeraceae</taxon>
        <taxon>Mucisphaera</taxon>
    </lineage>
</organism>
<sequence length="338" mass="36807">MIDVQDLVGSALGVMDRCSLGTPGRYRRWGVACAEAGWDALNPYGVADALNLLYTLSAWPVPEDQRRGFIETLGGMQDPATGLFHEATHHAYHTTAHCIAALHLVGSRPSHGLVAMGEDAMPDGVVRRLEGLDWVEGPWGQSHQGAGLYASVKLAMGLDREAERVWEDAYFDWVLAAFDPESGLLRRGCLPGQHAGSAGIHAHMAGTFHYLFCMESARVPLPYPERMIDTCLAMKPGNACPGLGCSVGFITVDWVYCLTRALRQCGHRFDEVRAAVREVVTGLVTYLRGLDHASDVGFNDLHALFGVFCALAEAQAALPGLLRTDRPLRLVLDVRPFI</sequence>
<dbReference type="KEGG" id="mcad:Pan265_01590"/>
<reference evidence="1 2" key="1">
    <citation type="submission" date="2019-02" db="EMBL/GenBank/DDBJ databases">
        <title>Deep-cultivation of Planctomycetes and their phenomic and genomic characterization uncovers novel biology.</title>
        <authorList>
            <person name="Wiegand S."/>
            <person name="Jogler M."/>
            <person name="Boedeker C."/>
            <person name="Pinto D."/>
            <person name="Vollmers J."/>
            <person name="Rivas-Marin E."/>
            <person name="Kohn T."/>
            <person name="Peeters S.H."/>
            <person name="Heuer A."/>
            <person name="Rast P."/>
            <person name="Oberbeckmann S."/>
            <person name="Bunk B."/>
            <person name="Jeske O."/>
            <person name="Meyerdierks A."/>
            <person name="Storesund J.E."/>
            <person name="Kallscheuer N."/>
            <person name="Luecker S."/>
            <person name="Lage O.M."/>
            <person name="Pohl T."/>
            <person name="Merkel B.J."/>
            <person name="Hornburger P."/>
            <person name="Mueller R.-W."/>
            <person name="Bruemmer F."/>
            <person name="Labrenz M."/>
            <person name="Spormann A.M."/>
            <person name="Op den Camp H."/>
            <person name="Overmann J."/>
            <person name="Amann R."/>
            <person name="Jetten M.S.M."/>
            <person name="Mascher T."/>
            <person name="Medema M.H."/>
            <person name="Devos D.P."/>
            <person name="Kaster A.-K."/>
            <person name="Ovreas L."/>
            <person name="Rohde M."/>
            <person name="Galperin M.Y."/>
            <person name="Jogler C."/>
        </authorList>
    </citation>
    <scope>NUCLEOTIDE SEQUENCE [LARGE SCALE GENOMIC DNA]</scope>
    <source>
        <strain evidence="1 2">Pan265</strain>
    </source>
</reference>
<name>A0A518BTP2_9BACT</name>
<evidence type="ECO:0000313" key="1">
    <source>
        <dbReference type="EMBL" id="QDU70334.1"/>
    </source>
</evidence>
<gene>
    <name evidence="1" type="ORF">Pan265_01590</name>
</gene>
<dbReference type="Proteomes" id="UP000320386">
    <property type="component" value="Chromosome"/>
</dbReference>
<dbReference type="OrthoDB" id="2643438at2"/>
<keyword evidence="2" id="KW-1185">Reference proteome</keyword>